<dbReference type="Gene3D" id="1.20.1070.10">
    <property type="entry name" value="Rhodopsin 7-helix transmembrane proteins"/>
    <property type="match status" value="2"/>
</dbReference>
<dbReference type="PROSITE" id="PS00237">
    <property type="entry name" value="G_PROTEIN_RECEP_F1_1"/>
    <property type="match status" value="1"/>
</dbReference>
<feature type="transmembrane region" description="Helical" evidence="11">
    <location>
        <begin position="154"/>
        <end position="174"/>
    </location>
</feature>
<evidence type="ECO:0000256" key="4">
    <source>
        <dbReference type="ARBA" id="ARBA00022989"/>
    </source>
</evidence>
<feature type="transmembrane region" description="Helical" evidence="11">
    <location>
        <begin position="72"/>
        <end position="94"/>
    </location>
</feature>
<dbReference type="GO" id="GO:0071880">
    <property type="term" value="P:adenylate cyclase-activating adrenergic receptor signaling pathway"/>
    <property type="evidence" value="ECO:0007669"/>
    <property type="project" value="TreeGrafter"/>
</dbReference>
<comment type="caution">
    <text evidence="13">The sequence shown here is derived from an EMBL/GenBank/DDBJ whole genome shotgun (WGS) entry which is preliminary data.</text>
</comment>
<proteinExistence type="inferred from homology"/>
<evidence type="ECO:0000256" key="2">
    <source>
        <dbReference type="ARBA" id="ARBA00022475"/>
    </source>
</evidence>
<keyword evidence="8 9" id="KW-0807">Transducer</keyword>
<dbReference type="SUPFAM" id="SSF81321">
    <property type="entry name" value="Family A G protein-coupled receptor-like"/>
    <property type="match status" value="1"/>
</dbReference>
<evidence type="ECO:0000313" key="13">
    <source>
        <dbReference type="EMBL" id="CAF0798541.1"/>
    </source>
</evidence>
<gene>
    <name evidence="13" type="ORF">GPM918_LOCUS3388</name>
    <name evidence="14" type="ORF">SRO942_LOCUS3388</name>
</gene>
<evidence type="ECO:0000256" key="3">
    <source>
        <dbReference type="ARBA" id="ARBA00022692"/>
    </source>
</evidence>
<dbReference type="OrthoDB" id="5955450at2759"/>
<feature type="transmembrane region" description="Helical" evidence="11">
    <location>
        <begin position="114"/>
        <end position="134"/>
    </location>
</feature>
<evidence type="ECO:0000256" key="6">
    <source>
        <dbReference type="ARBA" id="ARBA00023136"/>
    </source>
</evidence>
<evidence type="ECO:0000256" key="7">
    <source>
        <dbReference type="ARBA" id="ARBA00023170"/>
    </source>
</evidence>
<feature type="transmembrane region" description="Helical" evidence="11">
    <location>
        <begin position="194"/>
        <end position="220"/>
    </location>
</feature>
<dbReference type="AlphaFoldDB" id="A0A813SF82"/>
<organism evidence="13 15">
    <name type="scientific">Didymodactylos carnosus</name>
    <dbReference type="NCBI Taxonomy" id="1234261"/>
    <lineage>
        <taxon>Eukaryota</taxon>
        <taxon>Metazoa</taxon>
        <taxon>Spiralia</taxon>
        <taxon>Gnathifera</taxon>
        <taxon>Rotifera</taxon>
        <taxon>Eurotatoria</taxon>
        <taxon>Bdelloidea</taxon>
        <taxon>Philodinida</taxon>
        <taxon>Philodinidae</taxon>
        <taxon>Didymodactylos</taxon>
    </lineage>
</organism>
<dbReference type="InterPro" id="IPR000276">
    <property type="entry name" value="GPCR_Rhodpsn"/>
</dbReference>
<dbReference type="Proteomes" id="UP000663829">
    <property type="component" value="Unassembled WGS sequence"/>
</dbReference>
<evidence type="ECO:0000256" key="1">
    <source>
        <dbReference type="ARBA" id="ARBA00004651"/>
    </source>
</evidence>
<dbReference type="Proteomes" id="UP000681722">
    <property type="component" value="Unassembled WGS sequence"/>
</dbReference>
<evidence type="ECO:0000256" key="9">
    <source>
        <dbReference type="RuleBase" id="RU000688"/>
    </source>
</evidence>
<protein>
    <recommendedName>
        <fullName evidence="12">G-protein coupled receptors family 1 profile domain-containing protein</fullName>
    </recommendedName>
</protein>
<sequence length="644" mass="72977">MDCFLTYNLSCINGNDQTTRNILTIQQDTNVLVSIQHCILTTIILGGIILATITGNIFVIAAVFLEKSLHSVAYYLIVSLAAADLMVASMVMPIALLKEITRSWILGSFICDAWIFIDLLCCTASILHLVAIALDRYWAITNIDYGTKRTPTRIIISITIIWCTSILISSAHLFPIFRDKKGRPYDQCHLIGTIPYTILSTIGAFYIPLIVMCIIYWKIFQAAKFRIRKKAFTSRPAPPLIQTADTGINNNNNHHHHRKLSIRFHKKQTKKSLENHQHSDIENEQVSTYSSSHDQPSIITTPNCNNNDNKVQRHQQHDGDCQRSTSPSPTPLAKASYYLLNRKKRSKQIITKTTAFSQLNNPQQFVTTTYNAPPHTPPTTPSSPLLNIHNPNAIQISTTNRLLNYYSSPTLSQKLFNTIDNNNDDEDDDDIHQLNTPIQSVSSTRRLLKKNNIYDNRNISLCEKVSFNVAETELLTPAFHIHNNNVSESLTSVLSTINSSGTPTTQIQFKEIPQTNLSASVDSHINETPKILLTHQTDNTSIIPSKPKHPVRKKIDIKRERKASKVLGVVMGCFIVCWLPFFIEELAMGLFHFTINEKFISVLTWLGYLNSLLNPVIYTIFSPDFRQAFAKILFGKYRKRRNIK</sequence>
<dbReference type="GO" id="GO:0043410">
    <property type="term" value="P:positive regulation of MAPK cascade"/>
    <property type="evidence" value="ECO:0007669"/>
    <property type="project" value="TreeGrafter"/>
</dbReference>
<evidence type="ECO:0000256" key="8">
    <source>
        <dbReference type="ARBA" id="ARBA00023224"/>
    </source>
</evidence>
<feature type="region of interest" description="Disordered" evidence="10">
    <location>
        <begin position="269"/>
        <end position="296"/>
    </location>
</feature>
<feature type="transmembrane region" description="Helical" evidence="11">
    <location>
        <begin position="563"/>
        <end position="583"/>
    </location>
</feature>
<name>A0A813SF82_9BILA</name>
<feature type="transmembrane region" description="Helical" evidence="11">
    <location>
        <begin position="603"/>
        <end position="621"/>
    </location>
</feature>
<dbReference type="InterPro" id="IPR017452">
    <property type="entry name" value="GPCR_Rhodpsn_7TM"/>
</dbReference>
<comment type="similarity">
    <text evidence="9">Belongs to the G-protein coupled receptor 1 family.</text>
</comment>
<evidence type="ECO:0000259" key="12">
    <source>
        <dbReference type="PROSITE" id="PS50262"/>
    </source>
</evidence>
<keyword evidence="5 9" id="KW-0297">G-protein coupled receptor</keyword>
<evidence type="ECO:0000313" key="15">
    <source>
        <dbReference type="Proteomes" id="UP000663829"/>
    </source>
</evidence>
<feature type="region of interest" description="Disordered" evidence="10">
    <location>
        <begin position="311"/>
        <end position="332"/>
    </location>
</feature>
<keyword evidence="7 9" id="KW-0675">Receptor</keyword>
<dbReference type="EMBL" id="CAJOBC010000416">
    <property type="protein sequence ID" value="CAF3583399.1"/>
    <property type="molecule type" value="Genomic_DNA"/>
</dbReference>
<evidence type="ECO:0000256" key="11">
    <source>
        <dbReference type="SAM" id="Phobius"/>
    </source>
</evidence>
<evidence type="ECO:0000256" key="5">
    <source>
        <dbReference type="ARBA" id="ARBA00023040"/>
    </source>
</evidence>
<evidence type="ECO:0000313" key="14">
    <source>
        <dbReference type="EMBL" id="CAF3583399.1"/>
    </source>
</evidence>
<dbReference type="PANTHER" id="PTHR24248:SF200">
    <property type="entry name" value="5-HYDROXYTRYPTAMINE RECEPTOR 1B-LIKE ISOFORM X1"/>
    <property type="match status" value="1"/>
</dbReference>
<feature type="domain" description="G-protein coupled receptors family 1 profile" evidence="12">
    <location>
        <begin position="55"/>
        <end position="618"/>
    </location>
</feature>
<feature type="transmembrane region" description="Helical" evidence="11">
    <location>
        <begin position="39"/>
        <end position="65"/>
    </location>
</feature>
<accession>A0A813SF82</accession>
<reference evidence="13" key="1">
    <citation type="submission" date="2021-02" db="EMBL/GenBank/DDBJ databases">
        <authorList>
            <person name="Nowell W R."/>
        </authorList>
    </citation>
    <scope>NUCLEOTIDE SEQUENCE</scope>
</reference>
<dbReference type="PANTHER" id="PTHR24248">
    <property type="entry name" value="ADRENERGIC RECEPTOR-RELATED G-PROTEIN COUPLED RECEPTOR"/>
    <property type="match status" value="1"/>
</dbReference>
<feature type="compositionally biased region" description="Basic and acidic residues" evidence="10">
    <location>
        <begin position="271"/>
        <end position="281"/>
    </location>
</feature>
<keyword evidence="6 11" id="KW-0472">Membrane</keyword>
<dbReference type="EMBL" id="CAJNOQ010000416">
    <property type="protein sequence ID" value="CAF0798541.1"/>
    <property type="molecule type" value="Genomic_DNA"/>
</dbReference>
<feature type="compositionally biased region" description="Polar residues" evidence="10">
    <location>
        <begin position="284"/>
        <end position="296"/>
    </location>
</feature>
<keyword evidence="15" id="KW-1185">Reference proteome</keyword>
<comment type="subcellular location">
    <subcellularLocation>
        <location evidence="1">Cell membrane</location>
        <topology evidence="1">Multi-pass membrane protein</topology>
    </subcellularLocation>
</comment>
<dbReference type="Pfam" id="PF00001">
    <property type="entry name" value="7tm_1"/>
    <property type="match status" value="1"/>
</dbReference>
<dbReference type="PROSITE" id="PS50262">
    <property type="entry name" value="G_PROTEIN_RECEP_F1_2"/>
    <property type="match status" value="1"/>
</dbReference>
<keyword evidence="2" id="KW-1003">Cell membrane</keyword>
<dbReference type="GO" id="GO:0004930">
    <property type="term" value="F:G protein-coupled receptor activity"/>
    <property type="evidence" value="ECO:0007669"/>
    <property type="project" value="UniProtKB-KW"/>
</dbReference>
<dbReference type="PRINTS" id="PR00237">
    <property type="entry name" value="GPCRRHODOPSN"/>
</dbReference>
<keyword evidence="4 11" id="KW-1133">Transmembrane helix</keyword>
<evidence type="ECO:0000256" key="10">
    <source>
        <dbReference type="SAM" id="MobiDB-lite"/>
    </source>
</evidence>
<keyword evidence="3 9" id="KW-0812">Transmembrane</keyword>
<dbReference type="GO" id="GO:0005886">
    <property type="term" value="C:plasma membrane"/>
    <property type="evidence" value="ECO:0007669"/>
    <property type="project" value="UniProtKB-SubCell"/>
</dbReference>